<feature type="binding site" evidence="15">
    <location>
        <position position="473"/>
    </location>
    <ligand>
        <name>Mg(2+)</name>
        <dbReference type="ChEBI" id="CHEBI:18420"/>
        <note>shared with alpha subunit</note>
    </ligand>
</feature>
<dbReference type="InterPro" id="IPR012340">
    <property type="entry name" value="NA-bd_OB-fold"/>
</dbReference>
<dbReference type="PANTHER" id="PTHR10947">
    <property type="entry name" value="PHENYLALANYL-TRNA SYNTHETASE BETA CHAIN AND LEUCINE-RICH REPEAT-CONTAINING PROTEIN 47"/>
    <property type="match status" value="1"/>
</dbReference>
<keyword evidence="21" id="KW-1185">Reference proteome</keyword>
<protein>
    <recommendedName>
        <fullName evidence="15">Phenylalanine--tRNA ligase beta subunit</fullName>
        <ecNumber evidence="15">6.1.1.20</ecNumber>
    </recommendedName>
    <alternativeName>
        <fullName evidence="15">Phenylalanyl-tRNA synthetase beta subunit</fullName>
        <shortName evidence="15">PheRS</shortName>
    </alternativeName>
</protein>
<dbReference type="InterPro" id="IPR041616">
    <property type="entry name" value="PheRS_beta_core"/>
</dbReference>
<dbReference type="SUPFAM" id="SSF56037">
    <property type="entry name" value="PheT/TilS domain"/>
    <property type="match status" value="1"/>
</dbReference>
<reference evidence="20" key="1">
    <citation type="submission" date="2023-07" db="EMBL/GenBank/DDBJ databases">
        <title>Genomic Encyclopedia of Type Strains, Phase IV (KMG-IV): sequencing the most valuable type-strain genomes for metagenomic binning, comparative biology and taxonomic classification.</title>
        <authorList>
            <person name="Goeker M."/>
        </authorList>
    </citation>
    <scope>NUCLEOTIDE SEQUENCE</scope>
    <source>
        <strain evidence="20">DSM 26174</strain>
    </source>
</reference>
<dbReference type="Pfam" id="PF03147">
    <property type="entry name" value="FDX-ACB"/>
    <property type="match status" value="1"/>
</dbReference>
<evidence type="ECO:0000256" key="6">
    <source>
        <dbReference type="ARBA" id="ARBA00022598"/>
    </source>
</evidence>
<dbReference type="InterPro" id="IPR005147">
    <property type="entry name" value="tRNA_synthase_B5-dom"/>
</dbReference>
<dbReference type="InterPro" id="IPR036690">
    <property type="entry name" value="Fdx_antiC-bd_sf"/>
</dbReference>
<comment type="subcellular location">
    <subcellularLocation>
        <location evidence="1 15">Cytoplasm</location>
    </subcellularLocation>
</comment>
<dbReference type="InterPro" id="IPR020825">
    <property type="entry name" value="Phe-tRNA_synthase-like_B3/B4"/>
</dbReference>
<dbReference type="Gene3D" id="3.30.930.10">
    <property type="entry name" value="Bira Bifunctional Protein, Domain 2"/>
    <property type="match status" value="1"/>
</dbReference>
<evidence type="ECO:0000259" key="17">
    <source>
        <dbReference type="PROSITE" id="PS50886"/>
    </source>
</evidence>
<dbReference type="FunFam" id="3.30.70.380:FF:000001">
    <property type="entry name" value="Phenylalanine--tRNA ligase beta subunit"/>
    <property type="match status" value="1"/>
</dbReference>
<dbReference type="InterPro" id="IPR004532">
    <property type="entry name" value="Phe-tRNA-ligase_IIc_bsu_bact"/>
</dbReference>
<keyword evidence="9 15" id="KW-0067">ATP-binding</keyword>
<dbReference type="SMART" id="SM00896">
    <property type="entry name" value="FDX-ACB"/>
    <property type="match status" value="1"/>
</dbReference>
<dbReference type="Pfam" id="PF17759">
    <property type="entry name" value="tRNA_synthFbeta"/>
    <property type="match status" value="1"/>
</dbReference>
<evidence type="ECO:0000256" key="11">
    <source>
        <dbReference type="ARBA" id="ARBA00022884"/>
    </source>
</evidence>
<evidence type="ECO:0000259" key="18">
    <source>
        <dbReference type="PROSITE" id="PS51447"/>
    </source>
</evidence>
<keyword evidence="5 16" id="KW-0820">tRNA-binding</keyword>
<evidence type="ECO:0000256" key="16">
    <source>
        <dbReference type="PROSITE-ProRule" id="PRU00209"/>
    </source>
</evidence>
<dbReference type="InterPro" id="IPR033714">
    <property type="entry name" value="tRNA_bind_bactPheRS"/>
</dbReference>
<dbReference type="EMBL" id="JAVDQD010000004">
    <property type="protein sequence ID" value="MDR6240185.1"/>
    <property type="molecule type" value="Genomic_DNA"/>
</dbReference>
<evidence type="ECO:0000256" key="7">
    <source>
        <dbReference type="ARBA" id="ARBA00022723"/>
    </source>
</evidence>
<evidence type="ECO:0000256" key="10">
    <source>
        <dbReference type="ARBA" id="ARBA00022842"/>
    </source>
</evidence>
<sequence length="805" mass="90334">MKISFNWLKEYIKIDDSPEIISDVLTATGLEVEGLSEFEQVKGGLKGLVIGEVLTCEKHPGADKLSKTTVDIGVEIVPIVCGAPNVAAGQKVVVAKVGSTLYPEGHEPFTIKKAKIRGEQSMGMICAEDEIGLGTSHDGIMVLDTDLPNGTPAAEYFELDSDYTIEIGLTPNRADAMSHIGVARDIRAVQGNDVNWPNISSFDMETIADEQNIEISVENFDACPRYAGLTIDNIKVEPSPEWLQNRLKAIGLSPINNVVDITNYVLHETGQPLHAFDLREVKGNKVIVKTLPEGTIFKTLDGEERKLKSNDLMICNEEKPMCIAGVFGGLESGVKDDTTSIFLESAYFSPDWVRKTSQNHTLKTDASFRFERGIDPNITIFALKRAALLIKEIAGGKITSKVQDIYPNKIEDFKVPVKFRNIDRLIGKTLDRQLIHQILTRLDIKTSEETSEGFIATVPAYRVDVTREADVIEEILRIYGYDNIEVSEHLSSNFLSEYPAHEPFKLERSTSQQLVSLGYNELITNSLTSSKYNEHTTHVNSEENINILNKLSEELDILRQTMLFNHLEVISHNINRQQKDLKLFEFGKTYKKVGEKYIEEANLCICISGNKNTENWQKTSEKVTYYDLHGDILNIFNKFNLKGINIEKTELDILEYGAVYKLNNKVIAYAGLVKKQIAKAFGIKQDIFYAEIKWDSLLKTVKADKTFEPISKFPAVRRDLSLVIDKSITYEQIKGIAEKSAGKLLSSINVFDTYEGDKIDSGKKAYALSFILEDKTKTLNDKTIDKAMNKLIKAFEFQIGAHIRK</sequence>
<dbReference type="InterPro" id="IPR005121">
    <property type="entry name" value="Fdx_antiC-bd"/>
</dbReference>
<dbReference type="GO" id="GO:0005524">
    <property type="term" value="F:ATP binding"/>
    <property type="evidence" value="ECO:0007669"/>
    <property type="project" value="UniProtKB-UniRule"/>
</dbReference>
<dbReference type="PROSITE" id="PS51483">
    <property type="entry name" value="B5"/>
    <property type="match status" value="1"/>
</dbReference>
<dbReference type="AlphaFoldDB" id="A0AAE3XPD0"/>
<evidence type="ECO:0000256" key="4">
    <source>
        <dbReference type="ARBA" id="ARBA00022490"/>
    </source>
</evidence>
<dbReference type="NCBIfam" id="NF045760">
    <property type="entry name" value="YtpR"/>
    <property type="match status" value="1"/>
</dbReference>
<dbReference type="Gene3D" id="2.40.50.140">
    <property type="entry name" value="Nucleic acid-binding proteins"/>
    <property type="match status" value="1"/>
</dbReference>
<dbReference type="FunFam" id="3.50.40.10:FF:000001">
    <property type="entry name" value="Phenylalanine--tRNA ligase beta subunit"/>
    <property type="match status" value="1"/>
</dbReference>
<keyword evidence="6 15" id="KW-0436">Ligase</keyword>
<dbReference type="InterPro" id="IPR002547">
    <property type="entry name" value="tRNA-bd_dom"/>
</dbReference>
<dbReference type="HAMAP" id="MF_00283">
    <property type="entry name" value="Phe_tRNA_synth_beta1"/>
    <property type="match status" value="1"/>
</dbReference>
<comment type="cofactor">
    <cofactor evidence="15">
        <name>Mg(2+)</name>
        <dbReference type="ChEBI" id="CHEBI:18420"/>
    </cofactor>
    <text evidence="15">Binds 2 magnesium ions per tetramer.</text>
</comment>
<dbReference type="PROSITE" id="PS50886">
    <property type="entry name" value="TRBD"/>
    <property type="match status" value="1"/>
</dbReference>
<keyword evidence="4 15" id="KW-0963">Cytoplasm</keyword>
<dbReference type="Gene3D" id="3.50.40.10">
    <property type="entry name" value="Phenylalanyl-trna Synthetase, Chain B, domain 3"/>
    <property type="match status" value="1"/>
</dbReference>
<comment type="subunit">
    <text evidence="3 15">Tetramer of two alpha and two beta subunits.</text>
</comment>
<feature type="domain" description="TRNA-binding" evidence="17">
    <location>
        <begin position="42"/>
        <end position="154"/>
    </location>
</feature>
<dbReference type="CDD" id="cd02796">
    <property type="entry name" value="tRNA_bind_bactPheRS"/>
    <property type="match status" value="1"/>
</dbReference>
<evidence type="ECO:0000256" key="5">
    <source>
        <dbReference type="ARBA" id="ARBA00022555"/>
    </source>
</evidence>
<name>A0AAE3XPD0_9BACT</name>
<dbReference type="SUPFAM" id="SSF54991">
    <property type="entry name" value="Anticodon-binding domain of PheRS"/>
    <property type="match status" value="1"/>
</dbReference>
<dbReference type="GO" id="GO:0009328">
    <property type="term" value="C:phenylalanine-tRNA ligase complex"/>
    <property type="evidence" value="ECO:0007669"/>
    <property type="project" value="TreeGrafter"/>
</dbReference>
<evidence type="ECO:0000313" key="20">
    <source>
        <dbReference type="EMBL" id="MDR6240185.1"/>
    </source>
</evidence>
<accession>A0AAE3XPD0</accession>
<dbReference type="SUPFAM" id="SSF55681">
    <property type="entry name" value="Class II aaRS and biotin synthetases"/>
    <property type="match status" value="1"/>
</dbReference>
<dbReference type="EC" id="6.1.1.20" evidence="15"/>
<dbReference type="Gene3D" id="3.30.70.380">
    <property type="entry name" value="Ferrodoxin-fold anticodon-binding domain"/>
    <property type="match status" value="1"/>
</dbReference>
<keyword evidence="10 15" id="KW-0460">Magnesium</keyword>
<evidence type="ECO:0000313" key="21">
    <source>
        <dbReference type="Proteomes" id="UP001185092"/>
    </source>
</evidence>
<dbReference type="InterPro" id="IPR045864">
    <property type="entry name" value="aa-tRNA-synth_II/BPL/LPL"/>
</dbReference>
<comment type="similarity">
    <text evidence="2 15">Belongs to the phenylalanyl-tRNA synthetase beta subunit family. Type 1 subfamily.</text>
</comment>
<dbReference type="GO" id="GO:0004826">
    <property type="term" value="F:phenylalanine-tRNA ligase activity"/>
    <property type="evidence" value="ECO:0007669"/>
    <property type="project" value="UniProtKB-UniRule"/>
</dbReference>
<evidence type="ECO:0000256" key="14">
    <source>
        <dbReference type="ARBA" id="ARBA00049255"/>
    </source>
</evidence>
<dbReference type="Pfam" id="PF03484">
    <property type="entry name" value="B5"/>
    <property type="match status" value="1"/>
</dbReference>
<feature type="binding site" evidence="15">
    <location>
        <position position="464"/>
    </location>
    <ligand>
        <name>Mg(2+)</name>
        <dbReference type="ChEBI" id="CHEBI:18420"/>
        <note>shared with alpha subunit</note>
    </ligand>
</feature>
<keyword evidence="12 15" id="KW-0648">Protein biosynthesis</keyword>
<dbReference type="GO" id="GO:0006432">
    <property type="term" value="P:phenylalanyl-tRNA aminoacylation"/>
    <property type="evidence" value="ECO:0007669"/>
    <property type="project" value="UniProtKB-UniRule"/>
</dbReference>
<evidence type="ECO:0000256" key="9">
    <source>
        <dbReference type="ARBA" id="ARBA00022840"/>
    </source>
</evidence>
<evidence type="ECO:0000256" key="13">
    <source>
        <dbReference type="ARBA" id="ARBA00023146"/>
    </source>
</evidence>
<evidence type="ECO:0000256" key="15">
    <source>
        <dbReference type="HAMAP-Rule" id="MF_00283"/>
    </source>
</evidence>
<dbReference type="PROSITE" id="PS51447">
    <property type="entry name" value="FDX_ACB"/>
    <property type="match status" value="1"/>
</dbReference>
<evidence type="ECO:0000256" key="3">
    <source>
        <dbReference type="ARBA" id="ARBA00011209"/>
    </source>
</evidence>
<dbReference type="PANTHER" id="PTHR10947:SF0">
    <property type="entry name" value="PHENYLALANINE--TRNA LIGASE BETA SUBUNIT"/>
    <property type="match status" value="1"/>
</dbReference>
<keyword evidence="8 15" id="KW-0547">Nucleotide-binding</keyword>
<evidence type="ECO:0000259" key="19">
    <source>
        <dbReference type="PROSITE" id="PS51483"/>
    </source>
</evidence>
<evidence type="ECO:0000256" key="12">
    <source>
        <dbReference type="ARBA" id="ARBA00022917"/>
    </source>
</evidence>
<comment type="catalytic activity">
    <reaction evidence="14 15">
        <text>tRNA(Phe) + L-phenylalanine + ATP = L-phenylalanyl-tRNA(Phe) + AMP + diphosphate + H(+)</text>
        <dbReference type="Rhea" id="RHEA:19413"/>
        <dbReference type="Rhea" id="RHEA-COMP:9668"/>
        <dbReference type="Rhea" id="RHEA-COMP:9699"/>
        <dbReference type="ChEBI" id="CHEBI:15378"/>
        <dbReference type="ChEBI" id="CHEBI:30616"/>
        <dbReference type="ChEBI" id="CHEBI:33019"/>
        <dbReference type="ChEBI" id="CHEBI:58095"/>
        <dbReference type="ChEBI" id="CHEBI:78442"/>
        <dbReference type="ChEBI" id="CHEBI:78531"/>
        <dbReference type="ChEBI" id="CHEBI:456215"/>
        <dbReference type="EC" id="6.1.1.20"/>
    </reaction>
</comment>
<feature type="binding site" evidence="15">
    <location>
        <position position="470"/>
    </location>
    <ligand>
        <name>Mg(2+)</name>
        <dbReference type="ChEBI" id="CHEBI:18420"/>
        <note>shared with alpha subunit</note>
    </ligand>
</feature>
<gene>
    <name evidence="15" type="primary">pheT</name>
    <name evidence="20" type="ORF">HNQ88_003251</name>
</gene>
<comment type="caution">
    <text evidence="20">The sequence shown here is derived from an EMBL/GenBank/DDBJ whole genome shotgun (WGS) entry which is preliminary data.</text>
</comment>
<dbReference type="CDD" id="cd00769">
    <property type="entry name" value="PheRS_beta_core"/>
    <property type="match status" value="1"/>
</dbReference>
<feature type="domain" description="FDX-ACB" evidence="18">
    <location>
        <begin position="711"/>
        <end position="804"/>
    </location>
</feature>
<dbReference type="InterPro" id="IPR045060">
    <property type="entry name" value="Phe-tRNA-ligase_IIc_bsu"/>
</dbReference>
<dbReference type="SMART" id="SM00873">
    <property type="entry name" value="B3_4"/>
    <property type="match status" value="1"/>
</dbReference>
<evidence type="ECO:0000256" key="8">
    <source>
        <dbReference type="ARBA" id="ARBA00022741"/>
    </source>
</evidence>
<dbReference type="GO" id="GO:0000049">
    <property type="term" value="F:tRNA binding"/>
    <property type="evidence" value="ECO:0007669"/>
    <property type="project" value="UniProtKB-UniRule"/>
</dbReference>
<keyword evidence="11 16" id="KW-0694">RNA-binding</keyword>
<dbReference type="GO" id="GO:0000287">
    <property type="term" value="F:magnesium ion binding"/>
    <property type="evidence" value="ECO:0007669"/>
    <property type="project" value="UniProtKB-UniRule"/>
</dbReference>
<dbReference type="SUPFAM" id="SSF46955">
    <property type="entry name" value="Putative DNA-binding domain"/>
    <property type="match status" value="1"/>
</dbReference>
<dbReference type="Pfam" id="PF03483">
    <property type="entry name" value="B3_4"/>
    <property type="match status" value="1"/>
</dbReference>
<dbReference type="SMART" id="SM00874">
    <property type="entry name" value="B5"/>
    <property type="match status" value="1"/>
</dbReference>
<keyword evidence="7 15" id="KW-0479">Metal-binding</keyword>
<dbReference type="FunFam" id="2.40.50.140:FF:000045">
    <property type="entry name" value="Phenylalanine--tRNA ligase beta subunit"/>
    <property type="match status" value="1"/>
</dbReference>
<evidence type="ECO:0000256" key="2">
    <source>
        <dbReference type="ARBA" id="ARBA00008653"/>
    </source>
</evidence>
<organism evidence="20 21">
    <name type="scientific">Aureibacter tunicatorum</name>
    <dbReference type="NCBI Taxonomy" id="866807"/>
    <lineage>
        <taxon>Bacteria</taxon>
        <taxon>Pseudomonadati</taxon>
        <taxon>Bacteroidota</taxon>
        <taxon>Cytophagia</taxon>
        <taxon>Cytophagales</taxon>
        <taxon>Persicobacteraceae</taxon>
        <taxon>Aureibacter</taxon>
    </lineage>
</organism>
<proteinExistence type="inferred from homology"/>
<dbReference type="InterPro" id="IPR005146">
    <property type="entry name" value="B3/B4_tRNA-bd"/>
</dbReference>
<dbReference type="Gene3D" id="3.30.56.10">
    <property type="match status" value="2"/>
</dbReference>
<keyword evidence="13 15" id="KW-0030">Aminoacyl-tRNA synthetase</keyword>
<dbReference type="Proteomes" id="UP001185092">
    <property type="component" value="Unassembled WGS sequence"/>
</dbReference>
<dbReference type="Pfam" id="PF01588">
    <property type="entry name" value="tRNA_bind"/>
    <property type="match status" value="1"/>
</dbReference>
<dbReference type="SUPFAM" id="SSF50249">
    <property type="entry name" value="Nucleic acid-binding proteins"/>
    <property type="match status" value="1"/>
</dbReference>
<dbReference type="NCBIfam" id="TIGR00472">
    <property type="entry name" value="pheT_bact"/>
    <property type="match status" value="1"/>
</dbReference>
<feature type="domain" description="B5" evidence="19">
    <location>
        <begin position="410"/>
        <end position="486"/>
    </location>
</feature>
<dbReference type="RefSeq" id="WP_309940062.1">
    <property type="nucleotide sequence ID" value="NZ_AP025305.1"/>
</dbReference>
<evidence type="ECO:0000256" key="1">
    <source>
        <dbReference type="ARBA" id="ARBA00004496"/>
    </source>
</evidence>
<dbReference type="InterPro" id="IPR009061">
    <property type="entry name" value="DNA-bd_dom_put_sf"/>
</dbReference>
<feature type="binding site" evidence="15">
    <location>
        <position position="474"/>
    </location>
    <ligand>
        <name>Mg(2+)</name>
        <dbReference type="ChEBI" id="CHEBI:18420"/>
        <note>shared with alpha subunit</note>
    </ligand>
</feature>